<sequence>MARPRRDDQDVLLDRIATALSNRERLEPWTLAEIAPAAGLSPAGLIKRFGSRGGILLALSRRWIDGIPDGPDDTRTAARELRGWVARRFAGDGPRQVAQGLVNLLDDLVDDELRALLGQGWAKEIRYLAALLAALDLPRLDDPDRGAALLFDALNGAMVRRATRPGSPLPTHVLDELMEAWT</sequence>
<evidence type="ECO:0008006" key="3">
    <source>
        <dbReference type="Google" id="ProtNLM"/>
    </source>
</evidence>
<dbReference type="Gene3D" id="1.10.357.10">
    <property type="entry name" value="Tetracycline Repressor, domain 2"/>
    <property type="match status" value="1"/>
</dbReference>
<dbReference type="SUPFAM" id="SSF46689">
    <property type="entry name" value="Homeodomain-like"/>
    <property type="match status" value="1"/>
</dbReference>
<dbReference type="AlphaFoldDB" id="A0A8J3JG02"/>
<accession>A0A8J3JG02</accession>
<dbReference type="Proteomes" id="UP000612808">
    <property type="component" value="Unassembled WGS sequence"/>
</dbReference>
<reference evidence="1" key="1">
    <citation type="submission" date="2021-01" db="EMBL/GenBank/DDBJ databases">
        <title>Whole genome shotgun sequence of Actinocatenispora rupis NBRC 107355.</title>
        <authorList>
            <person name="Komaki H."/>
            <person name="Tamura T."/>
        </authorList>
    </citation>
    <scope>NUCLEOTIDE SEQUENCE</scope>
    <source>
        <strain evidence="1">NBRC 107355</strain>
    </source>
</reference>
<evidence type="ECO:0000313" key="2">
    <source>
        <dbReference type="Proteomes" id="UP000612808"/>
    </source>
</evidence>
<name>A0A8J3JG02_9ACTN</name>
<keyword evidence="2" id="KW-1185">Reference proteome</keyword>
<dbReference type="RefSeq" id="WP_203664137.1">
    <property type="nucleotide sequence ID" value="NZ_BAAAZM010000025.1"/>
</dbReference>
<gene>
    <name evidence="1" type="ORF">Aru02nite_66060</name>
</gene>
<comment type="caution">
    <text evidence="1">The sequence shown here is derived from an EMBL/GenBank/DDBJ whole genome shotgun (WGS) entry which is preliminary data.</text>
</comment>
<dbReference type="InterPro" id="IPR009057">
    <property type="entry name" value="Homeodomain-like_sf"/>
</dbReference>
<dbReference type="EMBL" id="BOMB01000047">
    <property type="protein sequence ID" value="GID15717.1"/>
    <property type="molecule type" value="Genomic_DNA"/>
</dbReference>
<protein>
    <recommendedName>
        <fullName evidence="3">Transcriptional regulator, TetR family</fullName>
    </recommendedName>
</protein>
<organism evidence="1 2">
    <name type="scientific">Actinocatenispora rupis</name>
    <dbReference type="NCBI Taxonomy" id="519421"/>
    <lineage>
        <taxon>Bacteria</taxon>
        <taxon>Bacillati</taxon>
        <taxon>Actinomycetota</taxon>
        <taxon>Actinomycetes</taxon>
        <taxon>Micromonosporales</taxon>
        <taxon>Micromonosporaceae</taxon>
        <taxon>Actinocatenispora</taxon>
    </lineage>
</organism>
<evidence type="ECO:0000313" key="1">
    <source>
        <dbReference type="EMBL" id="GID15717.1"/>
    </source>
</evidence>
<proteinExistence type="predicted"/>